<sequence length="63" mass="7236">MEESLEITVFWLGIQPSSFEKYEKSVIHFTFIKTLLNYDVSNKTKELMEGGNSKSGPEQYKGT</sequence>
<reference evidence="2" key="1">
    <citation type="submission" date="2015-07" db="EMBL/GenBank/DDBJ databases">
        <title>Fjat-10036 dsm4.</title>
        <authorList>
            <person name="Liu B."/>
            <person name="Wang J."/>
            <person name="Zhu Y."/>
            <person name="Liu G."/>
            <person name="Chen Q."/>
            <person name="Chen Z."/>
            <person name="Lan J."/>
            <person name="Che J."/>
            <person name="Ge C."/>
            <person name="Shi H."/>
            <person name="Pan Z."/>
            <person name="Liu X."/>
        </authorList>
    </citation>
    <scope>NUCLEOTIDE SEQUENCE [LARGE SCALE GENOMIC DNA]</scope>
    <source>
        <strain evidence="2">DSM 4</strain>
    </source>
</reference>
<evidence type="ECO:0000313" key="1">
    <source>
        <dbReference type="EMBL" id="KON85536.1"/>
    </source>
</evidence>
<comment type="caution">
    <text evidence="1">The sequence shown here is derived from an EMBL/GenBank/DDBJ whole genome shotgun (WGS) entry which is preliminary data.</text>
</comment>
<dbReference type="AlphaFoldDB" id="A0A0M0G7Y5"/>
<accession>A0A0M0G7Y5</accession>
<keyword evidence="2" id="KW-1185">Reference proteome</keyword>
<dbReference type="Proteomes" id="UP000037109">
    <property type="component" value="Unassembled WGS sequence"/>
</dbReference>
<name>A0A0M0G7Y5_SPOGL</name>
<dbReference type="STRING" id="1459.AF332_00710"/>
<evidence type="ECO:0000313" key="2">
    <source>
        <dbReference type="Proteomes" id="UP000037109"/>
    </source>
</evidence>
<proteinExistence type="predicted"/>
<dbReference type="RefSeq" id="WP_053432930.1">
    <property type="nucleotide sequence ID" value="NZ_LGUF01000007.1"/>
</dbReference>
<dbReference type="EMBL" id="LGUF01000007">
    <property type="protein sequence ID" value="KON85536.1"/>
    <property type="molecule type" value="Genomic_DNA"/>
</dbReference>
<organism evidence="1 2">
    <name type="scientific">Sporosarcina globispora</name>
    <name type="common">Bacillus globisporus</name>
    <dbReference type="NCBI Taxonomy" id="1459"/>
    <lineage>
        <taxon>Bacteria</taxon>
        <taxon>Bacillati</taxon>
        <taxon>Bacillota</taxon>
        <taxon>Bacilli</taxon>
        <taxon>Bacillales</taxon>
        <taxon>Caryophanaceae</taxon>
        <taxon>Sporosarcina</taxon>
    </lineage>
</organism>
<gene>
    <name evidence="1" type="ORF">AF332_00710</name>
</gene>
<protein>
    <submittedName>
        <fullName evidence="1">Uncharacterized protein</fullName>
    </submittedName>
</protein>